<dbReference type="NCBIfam" id="NF001453">
    <property type="entry name" value="PRK00312.1"/>
    <property type="match status" value="1"/>
</dbReference>
<dbReference type="Proteomes" id="UP000317122">
    <property type="component" value="Unassembled WGS sequence"/>
</dbReference>
<evidence type="ECO:0000256" key="4">
    <source>
        <dbReference type="ARBA" id="ARBA00022603"/>
    </source>
</evidence>
<keyword evidence="9" id="KW-1185">Reference proteome</keyword>
<evidence type="ECO:0000256" key="2">
    <source>
        <dbReference type="ARBA" id="ARBA00005369"/>
    </source>
</evidence>
<evidence type="ECO:0000313" key="8">
    <source>
        <dbReference type="EMBL" id="TWI38394.1"/>
    </source>
</evidence>
<proteinExistence type="inferred from homology"/>
<reference evidence="8 9" key="1">
    <citation type="journal article" date="2015" name="Stand. Genomic Sci.">
        <title>Genomic Encyclopedia of Bacterial and Archaeal Type Strains, Phase III: the genomes of soil and plant-associated and newly described type strains.</title>
        <authorList>
            <person name="Whitman W.B."/>
            <person name="Woyke T."/>
            <person name="Klenk H.P."/>
            <person name="Zhou Y."/>
            <person name="Lilburn T.G."/>
            <person name="Beck B.J."/>
            <person name="De Vos P."/>
            <person name="Vandamme P."/>
            <person name="Eisen J.A."/>
            <person name="Garrity G."/>
            <person name="Hugenholtz P."/>
            <person name="Kyrpides N.C."/>
        </authorList>
    </citation>
    <scope>NUCLEOTIDE SEQUENCE [LARGE SCALE GENOMIC DNA]</scope>
    <source>
        <strain evidence="8 9">CGMCC 1.2546</strain>
    </source>
</reference>
<sequence length="231" mass="25194">MLDLSHARDRMVDIHVSRRGIHDRNILEAMRQVPREVFVAPGYEEFPYEDGPLPIAEGQTISQPYIVAFMIEMAELGAGDQVLEVGTGSGYAAAVMSRIVERVYTIERHAGLAETARQRFEELGYDNIEVRTGDGTKGWPDAAPFDAIVVAAGGPGAPLALQEQLDVGGRLVIPVGDEPHDQRLLKVTRTGAATYSEEDFGGVRFVPLIGEQGWPENGSRSKIRGASHDRS</sequence>
<keyword evidence="4 7" id="KW-0489">Methyltransferase</keyword>
<accession>A0A562P1S9</accession>
<dbReference type="PANTHER" id="PTHR11579">
    <property type="entry name" value="PROTEIN-L-ISOASPARTATE O-METHYLTRANSFERASE"/>
    <property type="match status" value="1"/>
</dbReference>
<dbReference type="GO" id="GO:0004719">
    <property type="term" value="F:protein-L-isoaspartate (D-aspartate) O-methyltransferase activity"/>
    <property type="evidence" value="ECO:0007669"/>
    <property type="project" value="UniProtKB-UniRule"/>
</dbReference>
<comment type="similarity">
    <text evidence="2 7">Belongs to the methyltransferase superfamily. L-isoaspartyl/D-aspartyl protein methyltransferase family.</text>
</comment>
<dbReference type="OrthoDB" id="9810066at2"/>
<dbReference type="CDD" id="cd02440">
    <property type="entry name" value="AdoMet_MTases"/>
    <property type="match status" value="1"/>
</dbReference>
<evidence type="ECO:0000256" key="1">
    <source>
        <dbReference type="ARBA" id="ARBA00004496"/>
    </source>
</evidence>
<protein>
    <recommendedName>
        <fullName evidence="7">Protein-L-isoaspartate O-methyltransferase</fullName>
        <ecNumber evidence="7">2.1.1.77</ecNumber>
    </recommendedName>
    <alternativeName>
        <fullName evidence="7">L-isoaspartyl protein carboxyl methyltransferase</fullName>
    </alternativeName>
    <alternativeName>
        <fullName evidence="7">Protein L-isoaspartyl methyltransferase</fullName>
    </alternativeName>
    <alternativeName>
        <fullName evidence="7">Protein-beta-aspartate methyltransferase</fullName>
        <shortName evidence="7">PIMT</shortName>
    </alternativeName>
</protein>
<comment type="caution">
    <text evidence="8">The sequence shown here is derived from an EMBL/GenBank/DDBJ whole genome shotgun (WGS) entry which is preliminary data.</text>
</comment>
<evidence type="ECO:0000256" key="7">
    <source>
        <dbReference type="HAMAP-Rule" id="MF_00090"/>
    </source>
</evidence>
<dbReference type="EC" id="2.1.1.77" evidence="7"/>
<comment type="subcellular location">
    <subcellularLocation>
        <location evidence="1 7">Cytoplasm</location>
    </subcellularLocation>
</comment>
<dbReference type="EMBL" id="VLKT01000012">
    <property type="protein sequence ID" value="TWI38394.1"/>
    <property type="molecule type" value="Genomic_DNA"/>
</dbReference>
<dbReference type="NCBIfam" id="TIGR00080">
    <property type="entry name" value="pimt"/>
    <property type="match status" value="1"/>
</dbReference>
<dbReference type="Gene3D" id="3.40.50.150">
    <property type="entry name" value="Vaccinia Virus protein VP39"/>
    <property type="match status" value="1"/>
</dbReference>
<organism evidence="8 9">
    <name type="scientific">Mesorhizobium tianshanense</name>
    <dbReference type="NCBI Taxonomy" id="39844"/>
    <lineage>
        <taxon>Bacteria</taxon>
        <taxon>Pseudomonadati</taxon>
        <taxon>Pseudomonadota</taxon>
        <taxon>Alphaproteobacteria</taxon>
        <taxon>Hyphomicrobiales</taxon>
        <taxon>Phyllobacteriaceae</taxon>
        <taxon>Mesorhizobium</taxon>
    </lineage>
</organism>
<evidence type="ECO:0000256" key="6">
    <source>
        <dbReference type="ARBA" id="ARBA00022691"/>
    </source>
</evidence>
<comment type="function">
    <text evidence="7">Catalyzes the methyl esterification of L-isoaspartyl residues in peptides and proteins that result from spontaneous decomposition of normal L-aspartyl and L-asparaginyl residues. It plays a role in the repair and/or degradation of damaged proteins.</text>
</comment>
<dbReference type="GO" id="GO:0030091">
    <property type="term" value="P:protein repair"/>
    <property type="evidence" value="ECO:0007669"/>
    <property type="project" value="UniProtKB-UniRule"/>
</dbReference>
<dbReference type="InterPro" id="IPR029063">
    <property type="entry name" value="SAM-dependent_MTases_sf"/>
</dbReference>
<evidence type="ECO:0000256" key="3">
    <source>
        <dbReference type="ARBA" id="ARBA00022490"/>
    </source>
</evidence>
<name>A0A562P1S9_9HYPH</name>
<dbReference type="Pfam" id="PF01135">
    <property type="entry name" value="PCMT"/>
    <property type="match status" value="1"/>
</dbReference>
<comment type="catalytic activity">
    <reaction evidence="7">
        <text>[protein]-L-isoaspartate + S-adenosyl-L-methionine = [protein]-L-isoaspartate alpha-methyl ester + S-adenosyl-L-homocysteine</text>
        <dbReference type="Rhea" id="RHEA:12705"/>
        <dbReference type="Rhea" id="RHEA-COMP:12143"/>
        <dbReference type="Rhea" id="RHEA-COMP:12144"/>
        <dbReference type="ChEBI" id="CHEBI:57856"/>
        <dbReference type="ChEBI" id="CHEBI:59789"/>
        <dbReference type="ChEBI" id="CHEBI:90596"/>
        <dbReference type="ChEBI" id="CHEBI:90598"/>
        <dbReference type="EC" id="2.1.1.77"/>
    </reaction>
</comment>
<dbReference type="HAMAP" id="MF_00090">
    <property type="entry name" value="PIMT"/>
    <property type="match status" value="1"/>
</dbReference>
<dbReference type="PANTHER" id="PTHR11579:SF0">
    <property type="entry name" value="PROTEIN-L-ISOASPARTATE(D-ASPARTATE) O-METHYLTRANSFERASE"/>
    <property type="match status" value="1"/>
</dbReference>
<gene>
    <name evidence="7" type="primary">pcm</name>
    <name evidence="8" type="ORF">IQ26_02318</name>
</gene>
<dbReference type="GO" id="GO:0032259">
    <property type="term" value="P:methylation"/>
    <property type="evidence" value="ECO:0007669"/>
    <property type="project" value="UniProtKB-KW"/>
</dbReference>
<keyword evidence="3 7" id="KW-0963">Cytoplasm</keyword>
<keyword evidence="6 7" id="KW-0949">S-adenosyl-L-methionine</keyword>
<feature type="active site" evidence="7">
    <location>
        <position position="62"/>
    </location>
</feature>
<dbReference type="GO" id="GO:0005737">
    <property type="term" value="C:cytoplasm"/>
    <property type="evidence" value="ECO:0007669"/>
    <property type="project" value="UniProtKB-SubCell"/>
</dbReference>
<dbReference type="PROSITE" id="PS01279">
    <property type="entry name" value="PCMT"/>
    <property type="match status" value="1"/>
</dbReference>
<keyword evidence="5 7" id="KW-0808">Transferase</keyword>
<dbReference type="SUPFAM" id="SSF53335">
    <property type="entry name" value="S-adenosyl-L-methionine-dependent methyltransferases"/>
    <property type="match status" value="1"/>
</dbReference>
<dbReference type="AlphaFoldDB" id="A0A562P1S9"/>
<evidence type="ECO:0000313" key="9">
    <source>
        <dbReference type="Proteomes" id="UP000317122"/>
    </source>
</evidence>
<dbReference type="InterPro" id="IPR000682">
    <property type="entry name" value="PCMT"/>
</dbReference>
<evidence type="ECO:0000256" key="5">
    <source>
        <dbReference type="ARBA" id="ARBA00022679"/>
    </source>
</evidence>
<dbReference type="FunFam" id="3.40.50.150:FF:000010">
    <property type="entry name" value="Protein-L-isoaspartate O-methyltransferase"/>
    <property type="match status" value="1"/>
</dbReference>